<dbReference type="PRINTS" id="PR00040">
    <property type="entry name" value="HTHMERR"/>
</dbReference>
<evidence type="ECO:0000313" key="7">
    <source>
        <dbReference type="Proteomes" id="UP000562984"/>
    </source>
</evidence>
<comment type="caution">
    <text evidence="6">The sequence shown here is derived from an EMBL/GenBank/DDBJ whole genome shotgun (WGS) entry which is preliminary data.</text>
</comment>
<dbReference type="EMBL" id="JABEND010000001">
    <property type="protein sequence ID" value="NNG34459.1"/>
    <property type="molecule type" value="Genomic_DNA"/>
</dbReference>
<keyword evidence="7" id="KW-1185">Reference proteome</keyword>
<reference evidence="6 7" key="1">
    <citation type="submission" date="2020-05" db="EMBL/GenBank/DDBJ databases">
        <title>Nakamurella sp. DB0629 isolated from air conditioner.</title>
        <authorList>
            <person name="Kim D.H."/>
            <person name="Kim D.-U."/>
        </authorList>
    </citation>
    <scope>NUCLEOTIDE SEQUENCE [LARGE SCALE GENOMIC DNA]</scope>
    <source>
        <strain evidence="6 7">DB0629</strain>
    </source>
</reference>
<keyword evidence="4" id="KW-0238">DNA-binding</keyword>
<evidence type="ECO:0000256" key="4">
    <source>
        <dbReference type="ARBA" id="ARBA00023125"/>
    </source>
</evidence>
<dbReference type="InterPro" id="IPR009061">
    <property type="entry name" value="DNA-bd_dom_put_sf"/>
</dbReference>
<sequence length="163" mass="17891">MDKAAPLTVGEVARRSGFAPSALRYYEAEGLIDAGRTSGGQRRYRRDVLRRLAFIRAARNVGLSLDEIAQELARLPSGRAPTAGDWVRISRDWQRRLNDQIAAIEALRDRLASCIGCGCLSLRSCTLNNPDDVLGADGSHPGARLWPEPLRRDIHAESAVEAD</sequence>
<dbReference type="SMART" id="SM00422">
    <property type="entry name" value="HTH_MERR"/>
    <property type="match status" value="1"/>
</dbReference>
<keyword evidence="3" id="KW-0411">Iron-sulfur</keyword>
<dbReference type="Proteomes" id="UP000562984">
    <property type="component" value="Unassembled WGS sequence"/>
</dbReference>
<keyword evidence="1" id="KW-0479">Metal-binding</keyword>
<evidence type="ECO:0000259" key="5">
    <source>
        <dbReference type="PROSITE" id="PS50937"/>
    </source>
</evidence>
<evidence type="ECO:0000313" key="6">
    <source>
        <dbReference type="EMBL" id="NNG34459.1"/>
    </source>
</evidence>
<gene>
    <name evidence="6" type="primary">soxR</name>
    <name evidence="6" type="ORF">HKD39_01725</name>
</gene>
<dbReference type="GO" id="GO:0003700">
    <property type="term" value="F:DNA-binding transcription factor activity"/>
    <property type="evidence" value="ECO:0007669"/>
    <property type="project" value="InterPro"/>
</dbReference>
<dbReference type="InterPro" id="IPR000551">
    <property type="entry name" value="MerR-type_HTH_dom"/>
</dbReference>
<evidence type="ECO:0000256" key="2">
    <source>
        <dbReference type="ARBA" id="ARBA00023004"/>
    </source>
</evidence>
<name>A0A849A1F3_9ACTN</name>
<keyword evidence="2" id="KW-0408">Iron</keyword>
<dbReference type="GO" id="GO:0003677">
    <property type="term" value="F:DNA binding"/>
    <property type="evidence" value="ECO:0007669"/>
    <property type="project" value="UniProtKB-KW"/>
</dbReference>
<dbReference type="AlphaFoldDB" id="A0A849A1F3"/>
<dbReference type="SUPFAM" id="SSF46955">
    <property type="entry name" value="Putative DNA-binding domain"/>
    <property type="match status" value="1"/>
</dbReference>
<dbReference type="PANTHER" id="PTHR30204:SF0">
    <property type="entry name" value="REDOX-SENSITIVE TRANSCRIPTIONAL ACTIVATOR SOXR"/>
    <property type="match status" value="1"/>
</dbReference>
<protein>
    <submittedName>
        <fullName evidence="6">Redox-sensitive transcriptional activator SoxR</fullName>
    </submittedName>
</protein>
<dbReference type="InterPro" id="IPR010211">
    <property type="entry name" value="Redox-sen_tscrpt-act_SoxR"/>
</dbReference>
<dbReference type="PANTHER" id="PTHR30204">
    <property type="entry name" value="REDOX-CYCLING DRUG-SENSING TRANSCRIPTIONAL ACTIVATOR SOXR"/>
    <property type="match status" value="1"/>
</dbReference>
<dbReference type="RefSeq" id="WP_171198091.1">
    <property type="nucleotide sequence ID" value="NZ_JABEND010000001.1"/>
</dbReference>
<dbReference type="GO" id="GO:0051537">
    <property type="term" value="F:2 iron, 2 sulfur cluster binding"/>
    <property type="evidence" value="ECO:0007669"/>
    <property type="project" value="UniProtKB-KW"/>
</dbReference>
<dbReference type="GO" id="GO:0006979">
    <property type="term" value="P:response to oxidative stress"/>
    <property type="evidence" value="ECO:0007669"/>
    <property type="project" value="InterPro"/>
</dbReference>
<dbReference type="InterPro" id="IPR047057">
    <property type="entry name" value="MerR_fam"/>
</dbReference>
<feature type="domain" description="HTH merR-type" evidence="5">
    <location>
        <begin position="6"/>
        <end position="74"/>
    </location>
</feature>
<evidence type="ECO:0000256" key="3">
    <source>
        <dbReference type="ARBA" id="ARBA00023014"/>
    </source>
</evidence>
<dbReference type="NCBIfam" id="TIGR01950">
    <property type="entry name" value="SoxR"/>
    <property type="match status" value="1"/>
</dbReference>
<evidence type="ECO:0000256" key="1">
    <source>
        <dbReference type="ARBA" id="ARBA00022714"/>
    </source>
</evidence>
<proteinExistence type="predicted"/>
<dbReference type="Pfam" id="PF13411">
    <property type="entry name" value="MerR_1"/>
    <property type="match status" value="1"/>
</dbReference>
<accession>A0A849A1F3</accession>
<keyword evidence="1" id="KW-0001">2Fe-2S</keyword>
<organism evidence="6 7">
    <name type="scientific">Nakamurella aerolata</name>
    <dbReference type="NCBI Taxonomy" id="1656892"/>
    <lineage>
        <taxon>Bacteria</taxon>
        <taxon>Bacillati</taxon>
        <taxon>Actinomycetota</taxon>
        <taxon>Actinomycetes</taxon>
        <taxon>Nakamurellales</taxon>
        <taxon>Nakamurellaceae</taxon>
        <taxon>Nakamurella</taxon>
    </lineage>
</organism>
<dbReference type="PROSITE" id="PS50937">
    <property type="entry name" value="HTH_MERR_2"/>
    <property type="match status" value="1"/>
</dbReference>
<dbReference type="Gene3D" id="1.10.1660.10">
    <property type="match status" value="1"/>
</dbReference>